<dbReference type="GO" id="GO:0016874">
    <property type="term" value="F:ligase activity"/>
    <property type="evidence" value="ECO:0007669"/>
    <property type="project" value="UniProtKB-KW"/>
</dbReference>
<dbReference type="GeneID" id="37080159"/>
<name>A0A318YYN6_9EURO</name>
<dbReference type="FunFam" id="3.30.559.30:FF:000003">
    <property type="entry name" value="Nonribosomal peptide synthase SidD"/>
    <property type="match status" value="1"/>
</dbReference>
<dbReference type="GO" id="GO:1904091">
    <property type="term" value="F:non-ribosomal peptide synthetase activity"/>
    <property type="evidence" value="ECO:0007669"/>
    <property type="project" value="UniProtKB-ARBA"/>
</dbReference>
<gene>
    <name evidence="8" type="ORF">BP01DRAFT_411696</name>
</gene>
<dbReference type="InterPro" id="IPR020806">
    <property type="entry name" value="PKS_PP-bd"/>
</dbReference>
<feature type="domain" description="Carrier" evidence="7">
    <location>
        <begin position="748"/>
        <end position="824"/>
    </location>
</feature>
<dbReference type="Proteomes" id="UP000248349">
    <property type="component" value="Unassembled WGS sequence"/>
</dbReference>
<reference evidence="8 9" key="1">
    <citation type="submission" date="2016-12" db="EMBL/GenBank/DDBJ databases">
        <title>The genomes of Aspergillus section Nigri reveals drivers in fungal speciation.</title>
        <authorList>
            <consortium name="DOE Joint Genome Institute"/>
            <person name="Vesth T.C."/>
            <person name="Nybo J."/>
            <person name="Theobald S."/>
            <person name="Brandl J."/>
            <person name="Frisvad J.C."/>
            <person name="Nielsen K.F."/>
            <person name="Lyhne E.K."/>
            <person name="Kogle M.E."/>
            <person name="Kuo A."/>
            <person name="Riley R."/>
            <person name="Clum A."/>
            <person name="Nolan M."/>
            <person name="Lipzen A."/>
            <person name="Salamov A."/>
            <person name="Henrissat B."/>
            <person name="Wiebenga A."/>
            <person name="De Vries R.P."/>
            <person name="Grigoriev I.V."/>
            <person name="Mortensen U.H."/>
            <person name="Andersen M.R."/>
            <person name="Baker S.E."/>
        </authorList>
    </citation>
    <scope>NUCLEOTIDE SEQUENCE [LARGE SCALE GENOMIC DNA]</scope>
    <source>
        <strain evidence="8 9">JOP 1030-1</strain>
    </source>
</reference>
<dbReference type="PROSITE" id="PS00455">
    <property type="entry name" value="AMP_BINDING"/>
    <property type="match status" value="1"/>
</dbReference>
<dbReference type="Gene3D" id="3.40.50.12780">
    <property type="entry name" value="N-terminal domain of ligase-like"/>
    <property type="match status" value="2"/>
</dbReference>
<evidence type="ECO:0000256" key="1">
    <source>
        <dbReference type="ARBA" id="ARBA00022450"/>
    </source>
</evidence>
<dbReference type="SUPFAM" id="SSF56801">
    <property type="entry name" value="Acetyl-CoA synthetase-like"/>
    <property type="match status" value="2"/>
</dbReference>
<sequence length="2428" mass="265460">MLQIVPGAFDAALCRFPTEGLQRNAPGFKSIPVRASACSTEALLEAWTVVLRYYTGSDLLSFGLADSTVADARWFAVCHGEIPVDAALEQLQPSVQQPSEDASTTQSFAEWAALSTSFNTLVWKSAHADQPHLSELDTTHFSLILSVLDLTEELRVTLHYAAQAIGDSIAAAVADAVARATEAIRDAPHTTVGEVDLFGPTSWARLQELNATVSPTIEACLHELIDETAKLYPDRTALECWDGSVSYSELVEYTSRLGRFLISQDVGPEVFVPVCFDKSLWAVVSMLGVLKAGGAFVCIDPAQPTERLKTIISEVEANLTLTSPGYVEMVSPNVSQVIAVDRDFIQSLPPCLDFPKRASPSDAIFAIFTSGSTGKPKGIVHEHRAVCSSINAHSERLNIDSTTRTFQFAAYTFIVNTFELFTPLVKGGCVCVPSKEDRLGRTTAAMRELSANWFCTTPSFLRSIKPEDVPDIKTLLLAGEPVQQDNLDTWRSRVRMLNMYGASEASVCVTGELSGPVERSTIGHGTGVAAWVADINDHDRLAPMGATGELVVEGPVLARGYIHQPEKTASVFISRTPWLRDIRGETSSARAYKTGDLVRLGSNGQINLVGRKDMQVKLRGQRIELEEVEFHLRQALPRGTEAAVGLVKPVDQQDRPMLVAFVALRKGFDGEFQHPDPESAEDLEALTQNWRRKLSAAVPTYMIPSTMVKLNHMPLSPSGKTNRKAISDFASQLTVAQLTGATKKDHREPATATGVALRKIWAEVLQIEEESISAGDDFLQLGGNSIDAMKLVNLCVSGNLGLSVADVFTHPNLDDMAKASKMLDSLKPFEDIPFSLLHSSEDLDRVLHAAAEQCRVNKSAVEDLYPCTAMQEGLMALSDSRDGVYMAQHTLALGPSIDLERFKQACQDVVTAHPILRTHIVYRQQSVSLQAVIQKAIDWRTGESLEEYLDNDKRQPMGAGDALTRYGLAPRESGWTFIWTAHHAVYDAWTLDLVFERIDKAYKGQQPTRDTTFKAFMNHVVHTDTNASKEFWEQYLAGAVRNEFPCTVSTAKQPVSDSTAVYEMVLPRTDSLPGITMASMIRAAWGILIGSHSESEDVVFGTIVSGRNAPVPDIDRLVGPGIAAVPVRVKVPSDPTTTVREFVGNLQAEAAKMIAFEQLGLQNIGRLNSEAASACDFQTLLVVQPAKDKPTVKEPDLTAVSDADANFGTYALTLECTLQANGLKCAAHFDSSLIAADYVQRILAQLEHLLQQFCTATTDTKLEDLTFISAKDEESIREWNQQIPAPVHKTIHQLIEERIAEHPSKEAVCSWDGSFSYADLHSHSARLAHHLAELDVQPEDFVPCCFEKSRWPVAAMLGVMRAGGAFLNIDPSQPKSRIQLMITKLKAKTVVCSPEQHELCLSLSSDLNVVVLSAETPTDPATRGLPPTSVGPENAAYVIFTSGSTGEPKGTVIQHGAYASASTTHASTMLMDETTRALQFASFTFDASLVEILTTLVVGGCVCVASEEQRKRDVTEAIRETNCNWAALTPSFVNLLNPDDVPSLKVLVLAGEAMSQSHIETWAHRLRLVNAYGPSECCVCSTSNWEITSASSPRNIGRACSGATWVVMPNNHHRLVPVGSVGELVMEGWNMGRGYLAEPAKTQAAFVENPRWLNKRDTTRPPVVYKTGDLVRYNSDGTLSFQRRKDTQVKLRGQRIELGEIEYRIKQSLPNKPDAIVDILCPKDASSQPRLVAFLPVPIEEVSSSTTIVPPPSNRHLAAVSGLEDRLADFLPMHMIPSAYLPVNYIPKLPSGKADRKTLIRCGSEMTQRQMAEYTGATEALRPPTTETQLALQQLWAEVLKTSATQISLNDNFLRLGGDSITAMRLASAARAQGIPLSTATVFQHPTLEAMSAVAETLSHQQRPLTFEPFSTLKSFTKDQLLNEIVLPQVDSPASNIEDVLEVTDFQSLAIGGGLNKTRGWSNYLVFDFSGPIDLRRLQTACEELLRKHAILRTVFVKAESQLWQVVLRSVVPEYTFHIQDEQDPSEALVRKDLARPPRLGEPIVRFMVIKNGAIRHRLIMRISHGQYDGSSMPLLMQDLRKAYRGECLQKRPQFADFVRMQLLANEGAEAFHKQMLAGSTMTAVVEHTKPSITNVLNTMIAAMVPLVAYKDHGITAATVIKAAWALVLGEMATTSDVVYGHMVSGRNLGLDHVESVMGPCLNIVPVRADIKAVGTVLELLQMIQQQQTDTIPHEGLGFQHIIEQCTDWPSATRFSSVFQYQEFGAEEDPTQPVSIEGSLKCAPGFICPAPDACDVSILATPVGSQVRIEMIFSSHTMSQSFAEATLKKLCAKVETIAQQDVNTPLPSAEQLASRQAVLPLPAPGKNVANGLVEGVVEQMINGINAMGEMSGMNGTMEGEEEEKKKKKEGGGQAADHEINLLASVPIN</sequence>
<dbReference type="GO" id="GO:0044550">
    <property type="term" value="P:secondary metabolite biosynthetic process"/>
    <property type="evidence" value="ECO:0007669"/>
    <property type="project" value="TreeGrafter"/>
</dbReference>
<dbReference type="Pfam" id="PF00550">
    <property type="entry name" value="PP-binding"/>
    <property type="match status" value="2"/>
</dbReference>
<evidence type="ECO:0000256" key="6">
    <source>
        <dbReference type="SAM" id="MobiDB-lite"/>
    </source>
</evidence>
<dbReference type="EMBL" id="KZ821304">
    <property type="protein sequence ID" value="PYH40075.1"/>
    <property type="molecule type" value="Genomic_DNA"/>
</dbReference>
<dbReference type="InterPro" id="IPR023213">
    <property type="entry name" value="CAT-like_dom_sf"/>
</dbReference>
<dbReference type="CDD" id="cd19542">
    <property type="entry name" value="CT_NRPS-like"/>
    <property type="match status" value="1"/>
</dbReference>
<dbReference type="Gene3D" id="3.30.559.10">
    <property type="entry name" value="Chloramphenicol acetyltransferase-like domain"/>
    <property type="match status" value="2"/>
</dbReference>
<keyword evidence="9" id="KW-1185">Reference proteome</keyword>
<dbReference type="InterPro" id="IPR000873">
    <property type="entry name" value="AMP-dep_synth/lig_dom"/>
</dbReference>
<dbReference type="InterPro" id="IPR006162">
    <property type="entry name" value="Ppantetheine_attach_site"/>
</dbReference>
<dbReference type="FunFam" id="3.40.50.12780:FF:000014">
    <property type="entry name" value="Nonribosomal peptide synthetase 1"/>
    <property type="match status" value="2"/>
</dbReference>
<dbReference type="CDD" id="cd05918">
    <property type="entry name" value="A_NRPS_SidN3_like"/>
    <property type="match status" value="2"/>
</dbReference>
<evidence type="ECO:0000256" key="3">
    <source>
        <dbReference type="ARBA" id="ARBA00022598"/>
    </source>
</evidence>
<dbReference type="SUPFAM" id="SSF52777">
    <property type="entry name" value="CoA-dependent acyltransferases"/>
    <property type="match status" value="5"/>
</dbReference>
<keyword evidence="1" id="KW-0596">Phosphopantetheine</keyword>
<evidence type="ECO:0000313" key="8">
    <source>
        <dbReference type="EMBL" id="PYH40075.1"/>
    </source>
</evidence>
<dbReference type="InterPro" id="IPR020845">
    <property type="entry name" value="AMP-binding_CS"/>
</dbReference>
<dbReference type="PROSITE" id="PS00012">
    <property type="entry name" value="PHOSPHOPANTETHEINE"/>
    <property type="match status" value="1"/>
</dbReference>
<dbReference type="FunFam" id="3.30.300.30:FF:000015">
    <property type="entry name" value="Nonribosomal peptide synthase SidD"/>
    <property type="match status" value="2"/>
</dbReference>
<dbReference type="GO" id="GO:0005737">
    <property type="term" value="C:cytoplasm"/>
    <property type="evidence" value="ECO:0007669"/>
    <property type="project" value="TreeGrafter"/>
</dbReference>
<dbReference type="GO" id="GO:0016740">
    <property type="term" value="F:transferase activity"/>
    <property type="evidence" value="ECO:0007669"/>
    <property type="project" value="UniProtKB-KW"/>
</dbReference>
<evidence type="ECO:0000256" key="4">
    <source>
        <dbReference type="ARBA" id="ARBA00022679"/>
    </source>
</evidence>
<dbReference type="SMART" id="SM00823">
    <property type="entry name" value="PKS_PP"/>
    <property type="match status" value="2"/>
</dbReference>
<accession>A0A318YYN6</accession>
<evidence type="ECO:0000256" key="5">
    <source>
        <dbReference type="ARBA" id="ARBA00029454"/>
    </source>
</evidence>
<dbReference type="FunFam" id="3.40.50.980:FF:000001">
    <property type="entry name" value="Non-ribosomal peptide synthetase"/>
    <property type="match status" value="1"/>
</dbReference>
<comment type="similarity">
    <text evidence="5">Belongs to the NRP synthetase family.</text>
</comment>
<dbReference type="GO" id="GO:0043041">
    <property type="term" value="P:amino acid activation for nonribosomal peptide biosynthetic process"/>
    <property type="evidence" value="ECO:0007669"/>
    <property type="project" value="TreeGrafter"/>
</dbReference>
<dbReference type="InterPro" id="IPR045851">
    <property type="entry name" value="AMP-bd_C_sf"/>
</dbReference>
<dbReference type="Pfam" id="PF00668">
    <property type="entry name" value="Condensation"/>
    <property type="match status" value="2"/>
</dbReference>
<dbReference type="NCBIfam" id="TIGR01733">
    <property type="entry name" value="AA-adenyl-dom"/>
    <property type="match status" value="2"/>
</dbReference>
<organism evidence="8 9">
    <name type="scientific">Aspergillus saccharolyticus JOP 1030-1</name>
    <dbReference type="NCBI Taxonomy" id="1450539"/>
    <lineage>
        <taxon>Eukaryota</taxon>
        <taxon>Fungi</taxon>
        <taxon>Dikarya</taxon>
        <taxon>Ascomycota</taxon>
        <taxon>Pezizomycotina</taxon>
        <taxon>Eurotiomycetes</taxon>
        <taxon>Eurotiomycetidae</taxon>
        <taxon>Eurotiales</taxon>
        <taxon>Aspergillaceae</taxon>
        <taxon>Aspergillus</taxon>
        <taxon>Aspergillus subgen. Circumdati</taxon>
    </lineage>
</organism>
<keyword evidence="4" id="KW-0808">Transferase</keyword>
<dbReference type="InterPro" id="IPR009081">
    <property type="entry name" value="PP-bd_ACP"/>
</dbReference>
<dbReference type="InterPro" id="IPR036736">
    <property type="entry name" value="ACP-like_sf"/>
</dbReference>
<dbReference type="Pfam" id="PF00501">
    <property type="entry name" value="AMP-binding"/>
    <property type="match status" value="2"/>
</dbReference>
<evidence type="ECO:0000313" key="9">
    <source>
        <dbReference type="Proteomes" id="UP000248349"/>
    </source>
</evidence>
<dbReference type="SUPFAM" id="SSF47336">
    <property type="entry name" value="ACP-like"/>
    <property type="match status" value="2"/>
</dbReference>
<evidence type="ECO:0000259" key="7">
    <source>
        <dbReference type="PROSITE" id="PS50075"/>
    </source>
</evidence>
<dbReference type="GO" id="GO:0031177">
    <property type="term" value="F:phosphopantetheine binding"/>
    <property type="evidence" value="ECO:0007669"/>
    <property type="project" value="InterPro"/>
</dbReference>
<dbReference type="RefSeq" id="XP_025426057.1">
    <property type="nucleotide sequence ID" value="XM_025578930.1"/>
</dbReference>
<dbReference type="Gene3D" id="1.10.1200.10">
    <property type="entry name" value="ACP-like"/>
    <property type="match status" value="2"/>
</dbReference>
<dbReference type="InterPro" id="IPR042099">
    <property type="entry name" value="ANL_N_sf"/>
</dbReference>
<dbReference type="Gene3D" id="3.30.559.30">
    <property type="entry name" value="Nonribosomal peptide synthetase, condensation domain"/>
    <property type="match status" value="3"/>
</dbReference>
<dbReference type="InterPro" id="IPR010071">
    <property type="entry name" value="AA_adenyl_dom"/>
</dbReference>
<dbReference type="CDD" id="cd19545">
    <property type="entry name" value="FUM14_C_NRPS-like"/>
    <property type="match status" value="1"/>
</dbReference>
<dbReference type="Gene3D" id="3.30.300.30">
    <property type="match status" value="2"/>
</dbReference>
<dbReference type="STRING" id="1450539.A0A318YYN6"/>
<evidence type="ECO:0000256" key="2">
    <source>
        <dbReference type="ARBA" id="ARBA00022553"/>
    </source>
</evidence>
<dbReference type="PROSITE" id="PS50075">
    <property type="entry name" value="CARRIER"/>
    <property type="match status" value="2"/>
</dbReference>
<feature type="domain" description="Carrier" evidence="7">
    <location>
        <begin position="1823"/>
        <end position="1899"/>
    </location>
</feature>
<protein>
    <submittedName>
        <fullName evidence="8">Acetyl-CoA synthetase-like protein</fullName>
    </submittedName>
</protein>
<keyword evidence="3" id="KW-0436">Ligase</keyword>
<dbReference type="PANTHER" id="PTHR45527">
    <property type="entry name" value="NONRIBOSOMAL PEPTIDE SYNTHETASE"/>
    <property type="match status" value="1"/>
</dbReference>
<dbReference type="FunFam" id="1.10.1200.10:FF:000005">
    <property type="entry name" value="Nonribosomal peptide synthetase 1"/>
    <property type="match status" value="2"/>
</dbReference>
<dbReference type="PANTHER" id="PTHR45527:SF16">
    <property type="entry name" value="NONRIBOSOMAL PEPTIDE SYNTHASE ATNA-RELATED"/>
    <property type="match status" value="1"/>
</dbReference>
<feature type="region of interest" description="Disordered" evidence="6">
    <location>
        <begin position="2392"/>
        <end position="2428"/>
    </location>
</feature>
<proteinExistence type="inferred from homology"/>
<dbReference type="InterPro" id="IPR001242">
    <property type="entry name" value="Condensation_dom"/>
</dbReference>
<dbReference type="OrthoDB" id="416786at2759"/>
<keyword evidence="2" id="KW-0597">Phosphoprotein</keyword>